<keyword evidence="1" id="KW-0472">Membrane</keyword>
<keyword evidence="1" id="KW-1133">Transmembrane helix</keyword>
<organism evidence="2 3">
    <name type="scientific">Acetobacterium wieringae</name>
    <dbReference type="NCBI Taxonomy" id="52694"/>
    <lineage>
        <taxon>Bacteria</taxon>
        <taxon>Bacillati</taxon>
        <taxon>Bacillota</taxon>
        <taxon>Clostridia</taxon>
        <taxon>Eubacteriales</taxon>
        <taxon>Eubacteriaceae</taxon>
        <taxon>Acetobacterium</taxon>
    </lineage>
</organism>
<proteinExistence type="predicted"/>
<protein>
    <submittedName>
        <fullName evidence="2">Chitobiase/beta-hexosaminidase C-terminal domain-containing protein</fullName>
    </submittedName>
</protein>
<name>A0ABY6HCY6_9FIRM</name>
<dbReference type="InterPro" id="IPR026876">
    <property type="entry name" value="Fn3_assoc_repeat"/>
</dbReference>
<sequence>MDKNNLTPVEKNKSPLILSIVVGIVLILFLAGGLAYAFSTNLITMPFNKAIELLVPEISATANPDSSSIVTITNPNSTGTIYYTIDGSDPLTNSLKYETPITINSTTTLKATVIDEKDNKSDISTQQFTIMEKTVEKAVETVVPENSSSIIIPEEYQGTWHSIKATGTYNFSGNTYTYSSGGNVHSGTIGKIEPYGNSSTILVFYPIEVNHGFTVDPGEKGDGMIKIDGTTYAVENSDVFD</sequence>
<evidence type="ECO:0000256" key="1">
    <source>
        <dbReference type="SAM" id="Phobius"/>
    </source>
</evidence>
<reference evidence="2" key="1">
    <citation type="submission" date="2021-11" db="EMBL/GenBank/DDBJ databases">
        <title>Isoprene-degrading acetogen.</title>
        <authorList>
            <person name="Yang Y."/>
            <person name="Jin H."/>
            <person name="Yan J."/>
        </authorList>
    </citation>
    <scope>NUCLEOTIDE SEQUENCE</scope>
    <source>
        <strain evidence="2">Berkeley</strain>
    </source>
</reference>
<feature type="transmembrane region" description="Helical" evidence="1">
    <location>
        <begin position="16"/>
        <end position="38"/>
    </location>
</feature>
<dbReference type="RefSeq" id="WP_228878075.1">
    <property type="nucleotide sequence ID" value="NZ_CABIIK010000004.1"/>
</dbReference>
<dbReference type="EMBL" id="CP087994">
    <property type="protein sequence ID" value="UYO62376.1"/>
    <property type="molecule type" value="Genomic_DNA"/>
</dbReference>
<dbReference type="Proteomes" id="UP001163550">
    <property type="component" value="Chromosome"/>
</dbReference>
<evidence type="ECO:0000313" key="3">
    <source>
        <dbReference type="Proteomes" id="UP001163550"/>
    </source>
</evidence>
<keyword evidence="3" id="KW-1185">Reference proteome</keyword>
<keyword evidence="1" id="KW-0812">Transmembrane</keyword>
<dbReference type="Pfam" id="PF13287">
    <property type="entry name" value="Fn3_assoc"/>
    <property type="match status" value="1"/>
</dbReference>
<evidence type="ECO:0000313" key="2">
    <source>
        <dbReference type="EMBL" id="UYO62376.1"/>
    </source>
</evidence>
<accession>A0ABY6HCY6</accession>
<gene>
    <name evidence="2" type="ORF">LNN31_16535</name>
</gene>